<sequence length="928" mass="91566">MPGLGALWDSLVDCICRPPRDEYVYPDELVGGRRGLFRVGRYSGVREDLTLVNKRGMRLQCSHYFPKHVRGRDGRLPCVIYCHCNSGSRRDAEEAICVLIPRGVSVFALDFAGSGLSEGQWVTLGAEEVDDVEAAVEHLRGSGRVSTLGLWGRSMGAVTALLYAQRDPSIAGMVLDSPFSRLTDLMMEIVAEQRLPIPRPLAKLALAAMKRSVSKRASFDINKVSPVDAVSQSFIPALFGHAVGDTFIKISHAEILHSAYAGDKNLIRFDGDHNSRRPEFFYNSVSIFWHNTLQLEHLLEPADLPPMRSLAGGAAATGPTAAVAAAAGGAAAIAGAPLLAAPPRMLRAPSASSAAGAGAAGGPTSTATLAGTASSRAPATPHSRGASPAASQYGVEGLAGEPGRMGGVRSGGLGGAATDDDAEDVSALGAAARSAPWEPRMWEWDLDRSVLERQRFRRMAGGLADPASTSEPGPAGAGAAAAAGAGAGGSGPSGASVNDAGAGAAGPSGNHRCGGFRNSNELAQLLTQAPDSVVIAKLLGAEPNYGRSPLPAGLGAGAAASGAGGGAGGGMGGGSQGGLGYDLGLFASSEEEEEDAQLAAALQLSLMEAAGMKVGDGSPGTATSPRQTPAQGQVNTQAQAQERLPLSRQASAGGDRGVAAPAGAGIGSAAGPGAAAGAAAAGGAGGALLSSPAAFSSGVATGGSGSSAAVTPQVAAAGMGVAAAAAGAPSGGGGGAELSLLGDLVPSRSLSHEDARPPARLQPLPVGTLSGPQCEDTGSLAAARLARPDLDPLLSAPAPGSVPAPGATAASRSPAPSGSALAAAWGPQGMPPPMGTTAGGPFPAGVGAAPATRARPQAAAPAAASRGGRQAVPGPSLYELYSEEELLALAVQLSLQDANGGAPVATAAAAAAAQPQATAAGPPETSLI</sequence>
<dbReference type="PROSITE" id="PS50330">
    <property type="entry name" value="UIM"/>
    <property type="match status" value="2"/>
</dbReference>
<feature type="compositionally biased region" description="Polar residues" evidence="1">
    <location>
        <begin position="620"/>
        <end position="640"/>
    </location>
</feature>
<feature type="compositionally biased region" description="Low complexity" evidence="1">
    <location>
        <begin position="835"/>
        <end position="871"/>
    </location>
</feature>
<evidence type="ECO:0000256" key="1">
    <source>
        <dbReference type="SAM" id="MobiDB-lite"/>
    </source>
</evidence>
<protein>
    <recommendedName>
        <fullName evidence="2">Serine aminopeptidase S33 domain-containing protein</fullName>
    </recommendedName>
</protein>
<feature type="compositionally biased region" description="Low complexity" evidence="1">
    <location>
        <begin position="791"/>
        <end position="828"/>
    </location>
</feature>
<dbReference type="Pfam" id="PF12146">
    <property type="entry name" value="Hydrolase_4"/>
    <property type="match status" value="1"/>
</dbReference>
<evidence type="ECO:0000259" key="2">
    <source>
        <dbReference type="Pfam" id="PF12146"/>
    </source>
</evidence>
<dbReference type="InParanoid" id="A0A2K3DJQ4"/>
<dbReference type="ExpressionAtlas" id="A0A2K3DJQ4">
    <property type="expression patterns" value="baseline"/>
</dbReference>
<dbReference type="OrthoDB" id="10249433at2759"/>
<feature type="region of interest" description="Disordered" evidence="1">
    <location>
        <begin position="462"/>
        <end position="508"/>
    </location>
</feature>
<dbReference type="AlphaFoldDB" id="A0A2K3DJQ4"/>
<dbReference type="SMART" id="SM00726">
    <property type="entry name" value="UIM"/>
    <property type="match status" value="2"/>
</dbReference>
<gene>
    <name evidence="3" type="ORF">CHLRE_07g328950v5</name>
</gene>
<dbReference type="RefSeq" id="XP_042922714.1">
    <property type="nucleotide sequence ID" value="XM_043064146.1"/>
</dbReference>
<organism evidence="3 4">
    <name type="scientific">Chlamydomonas reinhardtii</name>
    <name type="common">Chlamydomonas smithii</name>
    <dbReference type="NCBI Taxonomy" id="3055"/>
    <lineage>
        <taxon>Eukaryota</taxon>
        <taxon>Viridiplantae</taxon>
        <taxon>Chlorophyta</taxon>
        <taxon>core chlorophytes</taxon>
        <taxon>Chlorophyceae</taxon>
        <taxon>CS clade</taxon>
        <taxon>Chlamydomonadales</taxon>
        <taxon>Chlamydomonadaceae</taxon>
        <taxon>Chlamydomonas</taxon>
    </lineage>
</organism>
<name>A0A2K3DJQ4_CHLRE</name>
<proteinExistence type="predicted"/>
<feature type="region of interest" description="Disordered" evidence="1">
    <location>
        <begin position="612"/>
        <end position="640"/>
    </location>
</feature>
<dbReference type="Gene3D" id="3.40.50.1820">
    <property type="entry name" value="alpha/beta hydrolase"/>
    <property type="match status" value="1"/>
</dbReference>
<evidence type="ECO:0000313" key="3">
    <source>
        <dbReference type="EMBL" id="PNW80766.1"/>
    </source>
</evidence>
<feature type="region of interest" description="Disordered" evidence="1">
    <location>
        <begin position="749"/>
        <end position="776"/>
    </location>
</feature>
<accession>A0A2K3DJQ4</accession>
<dbReference type="GeneID" id="5716208"/>
<dbReference type="InterPro" id="IPR022742">
    <property type="entry name" value="Hydrolase_4"/>
</dbReference>
<dbReference type="KEGG" id="cre:CHLRE_07g328950v5"/>
<feature type="domain" description="Serine aminopeptidase S33" evidence="2">
    <location>
        <begin position="96"/>
        <end position="209"/>
    </location>
</feature>
<feature type="compositionally biased region" description="Low complexity" evidence="1">
    <location>
        <begin position="353"/>
        <end position="377"/>
    </location>
</feature>
<feature type="region of interest" description="Disordered" evidence="1">
    <location>
        <begin position="353"/>
        <end position="420"/>
    </location>
</feature>
<feature type="compositionally biased region" description="Low complexity" evidence="1">
    <location>
        <begin position="472"/>
        <end position="484"/>
    </location>
</feature>
<dbReference type="InterPro" id="IPR003903">
    <property type="entry name" value="UIM_dom"/>
</dbReference>
<dbReference type="Gramene" id="PNW80766">
    <property type="protein sequence ID" value="PNW80766"/>
    <property type="gene ID" value="CHLRE_07g328950v5"/>
</dbReference>
<feature type="compositionally biased region" description="Gly residues" evidence="1">
    <location>
        <begin position="403"/>
        <end position="415"/>
    </location>
</feature>
<dbReference type="PANTHER" id="PTHR43358:SF4">
    <property type="entry name" value="ALPHA_BETA HYDROLASE FOLD-1 DOMAIN-CONTAINING PROTEIN"/>
    <property type="match status" value="1"/>
</dbReference>
<dbReference type="InterPro" id="IPR052920">
    <property type="entry name" value="DNA-binding_regulatory"/>
</dbReference>
<dbReference type="EMBL" id="CM008968">
    <property type="protein sequence ID" value="PNW80766.1"/>
    <property type="molecule type" value="Genomic_DNA"/>
</dbReference>
<dbReference type="InterPro" id="IPR029058">
    <property type="entry name" value="AB_hydrolase_fold"/>
</dbReference>
<feature type="region of interest" description="Disordered" evidence="1">
    <location>
        <begin position="791"/>
        <end position="871"/>
    </location>
</feature>
<dbReference type="PANTHER" id="PTHR43358">
    <property type="entry name" value="ALPHA/BETA-HYDROLASE"/>
    <property type="match status" value="1"/>
</dbReference>
<reference evidence="3 4" key="1">
    <citation type="journal article" date="2007" name="Science">
        <title>The Chlamydomonas genome reveals the evolution of key animal and plant functions.</title>
        <authorList>
            <person name="Merchant S.S."/>
            <person name="Prochnik S.E."/>
            <person name="Vallon O."/>
            <person name="Harris E.H."/>
            <person name="Karpowicz S.J."/>
            <person name="Witman G.B."/>
            <person name="Terry A."/>
            <person name="Salamov A."/>
            <person name="Fritz-Laylin L.K."/>
            <person name="Marechal-Drouard L."/>
            <person name="Marshall W.F."/>
            <person name="Qu L.H."/>
            <person name="Nelson D.R."/>
            <person name="Sanderfoot A.A."/>
            <person name="Spalding M.H."/>
            <person name="Kapitonov V.V."/>
            <person name="Ren Q."/>
            <person name="Ferris P."/>
            <person name="Lindquist E."/>
            <person name="Shapiro H."/>
            <person name="Lucas S.M."/>
            <person name="Grimwood J."/>
            <person name="Schmutz J."/>
            <person name="Cardol P."/>
            <person name="Cerutti H."/>
            <person name="Chanfreau G."/>
            <person name="Chen C.L."/>
            <person name="Cognat V."/>
            <person name="Croft M.T."/>
            <person name="Dent R."/>
            <person name="Dutcher S."/>
            <person name="Fernandez E."/>
            <person name="Fukuzawa H."/>
            <person name="Gonzalez-Ballester D."/>
            <person name="Gonzalez-Halphen D."/>
            <person name="Hallmann A."/>
            <person name="Hanikenne M."/>
            <person name="Hippler M."/>
            <person name="Inwood W."/>
            <person name="Jabbari K."/>
            <person name="Kalanon M."/>
            <person name="Kuras R."/>
            <person name="Lefebvre P.A."/>
            <person name="Lemaire S.D."/>
            <person name="Lobanov A.V."/>
            <person name="Lohr M."/>
            <person name="Manuell A."/>
            <person name="Meier I."/>
            <person name="Mets L."/>
            <person name="Mittag M."/>
            <person name="Mittelmeier T."/>
            <person name="Moroney J.V."/>
            <person name="Moseley J."/>
            <person name="Napoli C."/>
            <person name="Nedelcu A.M."/>
            <person name="Niyogi K."/>
            <person name="Novoselov S.V."/>
            <person name="Paulsen I.T."/>
            <person name="Pazour G."/>
            <person name="Purton S."/>
            <person name="Ral J.P."/>
            <person name="Riano-Pachon D.M."/>
            <person name="Riekhof W."/>
            <person name="Rymarquis L."/>
            <person name="Schroda M."/>
            <person name="Stern D."/>
            <person name="Umen J."/>
            <person name="Willows R."/>
            <person name="Wilson N."/>
            <person name="Zimmer S.L."/>
            <person name="Allmer J."/>
            <person name="Balk J."/>
            <person name="Bisova K."/>
            <person name="Chen C.J."/>
            <person name="Elias M."/>
            <person name="Gendler K."/>
            <person name="Hauser C."/>
            <person name="Lamb M.R."/>
            <person name="Ledford H."/>
            <person name="Long J.C."/>
            <person name="Minagawa J."/>
            <person name="Page M.D."/>
            <person name="Pan J."/>
            <person name="Pootakham W."/>
            <person name="Roje S."/>
            <person name="Rose A."/>
            <person name="Stahlberg E."/>
            <person name="Terauchi A.M."/>
            <person name="Yang P."/>
            <person name="Ball S."/>
            <person name="Bowler C."/>
            <person name="Dieckmann C.L."/>
            <person name="Gladyshev V.N."/>
            <person name="Green P."/>
            <person name="Jorgensen R."/>
            <person name="Mayfield S."/>
            <person name="Mueller-Roeber B."/>
            <person name="Rajamani S."/>
            <person name="Sayre R.T."/>
            <person name="Brokstein P."/>
            <person name="Dubchak I."/>
            <person name="Goodstein D."/>
            <person name="Hornick L."/>
            <person name="Huang Y.W."/>
            <person name="Jhaveri J."/>
            <person name="Luo Y."/>
            <person name="Martinez D."/>
            <person name="Ngau W.C."/>
            <person name="Otillar B."/>
            <person name="Poliakov A."/>
            <person name="Porter A."/>
            <person name="Szajkowski L."/>
            <person name="Werner G."/>
            <person name="Zhou K."/>
            <person name="Grigoriev I.V."/>
            <person name="Rokhsar D.S."/>
            <person name="Grossman A.R."/>
        </authorList>
    </citation>
    <scope>NUCLEOTIDE SEQUENCE [LARGE SCALE GENOMIC DNA]</scope>
    <source>
        <strain evidence="4">CC-503</strain>
    </source>
</reference>
<keyword evidence="4" id="KW-1185">Reference proteome</keyword>
<evidence type="ECO:0000313" key="4">
    <source>
        <dbReference type="Proteomes" id="UP000006906"/>
    </source>
</evidence>
<dbReference type="Proteomes" id="UP000006906">
    <property type="component" value="Chromosome 7"/>
</dbReference>
<dbReference type="STRING" id="3055.A0A2K3DJQ4"/>
<dbReference type="SUPFAM" id="SSF53474">
    <property type="entry name" value="alpha/beta-Hydrolases"/>
    <property type="match status" value="1"/>
</dbReference>